<keyword evidence="2" id="KW-0732">Signal</keyword>
<dbReference type="InterPro" id="IPR011990">
    <property type="entry name" value="TPR-like_helical_dom_sf"/>
</dbReference>
<dbReference type="PROSITE" id="PS50005">
    <property type="entry name" value="TPR"/>
    <property type="match status" value="1"/>
</dbReference>
<dbReference type="AlphaFoldDB" id="A0A084SWH2"/>
<accession>A0A084SWH2</accession>
<comment type="caution">
    <text evidence="3">The sequence shown here is derived from an EMBL/GenBank/DDBJ whole genome shotgun (WGS) entry which is preliminary data.</text>
</comment>
<keyword evidence="1" id="KW-0802">TPR repeat</keyword>
<evidence type="ECO:0000313" key="4">
    <source>
        <dbReference type="Proteomes" id="UP000028547"/>
    </source>
</evidence>
<protein>
    <submittedName>
        <fullName evidence="3">Uncharacterized protein</fullName>
    </submittedName>
</protein>
<gene>
    <name evidence="3" type="ORF">Q664_13195</name>
</gene>
<evidence type="ECO:0000256" key="2">
    <source>
        <dbReference type="SAM" id="SignalP"/>
    </source>
</evidence>
<name>A0A084SWH2_9BACT</name>
<feature type="chain" id="PRO_5001781921" evidence="2">
    <location>
        <begin position="24"/>
        <end position="316"/>
    </location>
</feature>
<reference evidence="3 4" key="1">
    <citation type="submission" date="2014-07" db="EMBL/GenBank/DDBJ databases">
        <title>Draft Genome Sequence of Gephyronic Acid Producer, Cystobacter violaceus Strain Cb vi76.</title>
        <authorList>
            <person name="Stevens D.C."/>
            <person name="Young J."/>
            <person name="Carmichael R."/>
            <person name="Tan J."/>
            <person name="Taylor R.E."/>
        </authorList>
    </citation>
    <scope>NUCLEOTIDE SEQUENCE [LARGE SCALE GENOMIC DNA]</scope>
    <source>
        <strain evidence="3 4">Cb vi76</strain>
    </source>
</reference>
<sequence length="316" mass="35682">MKFACSLLVVPAVLLLFVPPALACLWDSDTLKEESIGLDEVAAVVRGKILKHSATFYERKVAYTLPLLEREDVKPERYDDLAVAYEKLGRTQEAIATMEAKEKRFPGLYTTVANLGTFHAHAGDYPRALEELRRALVLNPDAHFGREKYQVKAIEYLQRLAATPELIQKEEFLGLPLEPDRYLFVMNPKKTAPRKERPELPKDVLQGLVGIIRFGSGDKSPHLWFSLGISLAWSGHKNLAIRAMRRAELLGHPLAREHAGELIRTIKAYSKKTPDWAEISAELDAEWAKGQGQVQQKQREEDALLARGKDKQVFGY</sequence>
<dbReference type="Gene3D" id="1.25.40.10">
    <property type="entry name" value="Tetratricopeptide repeat domain"/>
    <property type="match status" value="1"/>
</dbReference>
<organism evidence="3 4">
    <name type="scientific">Archangium violaceum Cb vi76</name>
    <dbReference type="NCBI Taxonomy" id="1406225"/>
    <lineage>
        <taxon>Bacteria</taxon>
        <taxon>Pseudomonadati</taxon>
        <taxon>Myxococcota</taxon>
        <taxon>Myxococcia</taxon>
        <taxon>Myxococcales</taxon>
        <taxon>Cystobacterineae</taxon>
        <taxon>Archangiaceae</taxon>
        <taxon>Archangium</taxon>
    </lineage>
</organism>
<feature type="signal peptide" evidence="2">
    <location>
        <begin position="1"/>
        <end position="23"/>
    </location>
</feature>
<dbReference type="RefSeq" id="WP_043394158.1">
    <property type="nucleotide sequence ID" value="NZ_JPMI01000079.1"/>
</dbReference>
<proteinExistence type="predicted"/>
<dbReference type="InterPro" id="IPR019734">
    <property type="entry name" value="TPR_rpt"/>
</dbReference>
<dbReference type="SUPFAM" id="SSF48452">
    <property type="entry name" value="TPR-like"/>
    <property type="match status" value="1"/>
</dbReference>
<feature type="repeat" description="TPR" evidence="1">
    <location>
        <begin position="109"/>
        <end position="142"/>
    </location>
</feature>
<dbReference type="Proteomes" id="UP000028547">
    <property type="component" value="Unassembled WGS sequence"/>
</dbReference>
<evidence type="ECO:0000256" key="1">
    <source>
        <dbReference type="PROSITE-ProRule" id="PRU00339"/>
    </source>
</evidence>
<evidence type="ECO:0000313" key="3">
    <source>
        <dbReference type="EMBL" id="KFA92807.1"/>
    </source>
</evidence>
<dbReference type="EMBL" id="JPMI01000079">
    <property type="protein sequence ID" value="KFA92807.1"/>
    <property type="molecule type" value="Genomic_DNA"/>
</dbReference>